<proteinExistence type="predicted"/>
<dbReference type="Gene3D" id="1.10.287.1490">
    <property type="match status" value="1"/>
</dbReference>
<organism evidence="8 9">
    <name type="scientific">Sander lucioperca</name>
    <name type="common">Pike-perch</name>
    <name type="synonym">Perca lucioperca</name>
    <dbReference type="NCBI Taxonomy" id="283035"/>
    <lineage>
        <taxon>Eukaryota</taxon>
        <taxon>Metazoa</taxon>
        <taxon>Chordata</taxon>
        <taxon>Craniata</taxon>
        <taxon>Vertebrata</taxon>
        <taxon>Euteleostomi</taxon>
        <taxon>Actinopterygii</taxon>
        <taxon>Neopterygii</taxon>
        <taxon>Teleostei</taxon>
        <taxon>Neoteleostei</taxon>
        <taxon>Acanthomorphata</taxon>
        <taxon>Eupercaria</taxon>
        <taxon>Perciformes</taxon>
        <taxon>Percoidei</taxon>
        <taxon>Percidae</taxon>
        <taxon>Luciopercinae</taxon>
        <taxon>Sander</taxon>
    </lineage>
</organism>
<dbReference type="GeneID" id="116045556"/>
<dbReference type="CDD" id="cd22224">
    <property type="entry name" value="HkD_NuMA"/>
    <property type="match status" value="1"/>
</dbReference>
<accession>A0A8C9XRZ0</accession>
<feature type="region of interest" description="Disordered" evidence="6">
    <location>
        <begin position="1927"/>
        <end position="1999"/>
    </location>
</feature>
<feature type="region of interest" description="Disordered" evidence="6">
    <location>
        <begin position="2026"/>
        <end position="2105"/>
    </location>
</feature>
<evidence type="ECO:0000256" key="6">
    <source>
        <dbReference type="SAM" id="MobiDB-lite"/>
    </source>
</evidence>
<dbReference type="CTD" id="4926"/>
<evidence type="ECO:0000259" key="7">
    <source>
        <dbReference type="Pfam" id="PF21670"/>
    </source>
</evidence>
<dbReference type="InterPro" id="IPR048724">
    <property type="entry name" value="NuMA_N_HOOK"/>
</dbReference>
<dbReference type="GeneTree" id="ENSGT00940000166338"/>
<evidence type="ECO:0000256" key="2">
    <source>
        <dbReference type="ARBA" id="ARBA00022490"/>
    </source>
</evidence>
<feature type="compositionally biased region" description="Polar residues" evidence="6">
    <location>
        <begin position="2060"/>
        <end position="2078"/>
    </location>
</feature>
<dbReference type="GO" id="GO:0005737">
    <property type="term" value="C:cytoplasm"/>
    <property type="evidence" value="ECO:0007669"/>
    <property type="project" value="UniProtKB-SubCell"/>
</dbReference>
<sequence length="2105" mass="239900">MAINVGVKALLCWVNTLKLSDREITIDDLQDGTVLLKVVCVLKREHNCHFSNSTEERFKLIADFVERDCRFTATKGTSVSWDNIRHEINLTVEIAKVLLLLIYHDMMNERCTVNSLECHVEQEIAHLTESFVMESDGCVFLSKSLDAYLARRRISVSREIFEQSATTSVSNVSTISSLTDDESPVFDRRQRVTFVDMQTVASSSVSNSPLQNIMNTPKFQLRKMERQMIRERDHRDGLESELASKIALLAQRESHCNQLQYCLDKLKKEQHEQENFIKDQINELESKNSTLQMRLNEMLKHNKDLKSNSTLMERKVDELSDENGVLSSQMRAVCSQLAIFEAEVGRLTETQAFSEEDWRSKTGHLQSELNQATAQKELLTEQIQILQGKISYLEDVISRAAKEEVGENMGPVMERDMLDTEIKGLKHELESTSCSLKKAEVEIRAKTQQLAEYQQELNQQKGLMQQQESQTEEIIQAKDGILDKLQKEITEQRAVLQQEILDLKIQLEQVTQQKTEQITRLQQHIDACEQEIENLKEIKKEKESLLRQTDENVKDLKTKLSAATCLLADKDQQIISLREEVDILTDETKNNKNEIQAKEEMLAKLLLEKSNEQDIFHNKIQTLSVQVKELSSSLKQAEQEIQLKQDLLAKTQQENVQQREVLQQQIVTCEEEVQKLNKEMQVKNEQLVILKNDSSRQSESLEQEITGLKAQLENLNDSLRKAEEQVQAQKGMLTKQEEQSSHQTVVLQQQLSASEERVRTMKEEIQIKEEQMNMLKNQSLEQSELLHQEIQDLKKQVECICSSLKNAEEHLKSKENLLAQKSKQEQQSTLQIDALGKHSAVLEEEVNRLREDIRTKEREVDLLKVESCKESEVLQKEIHTLRDQVQSFNESFKTTIEQLQAKEYLLTEEKDKYQNMTTTSEEEIKALKEQIQSKEEQLVTIEKEGSKHSEMLQQEIQCLKNQLANMGDSLTKAEEEVQTQVAMLTKQEQESAHQKEILQQQLSASEEEVMKMKDELQAKEEQMMMLKTESSEQSDLRHQEIQSLKEQVECLSSSLKNAEENLQSKEHMFAEQQLHSTQDMEALQVQMVASHDEVKRLNAEIQVKEEQLVQLKTETSTHSELLQQEIESLNKQINTLSNSLEIAKDQVQAKEDLMAKQEQQSTLQIDALGKHSAFLEEEVNRLREDIRTKEREVDLLKVESCKESEVLQKEIHTLRDQVQSLNESLKTTIEQLQAKEYLLTQKEMEISQAKDTFQNMTTTSEEEIKALNKQIQSKEEQLVTIEKEGSKHSEMLQQEIQCLKNQLANMGDSLTKAEEEVQTQVAMLTKQEQESAHQKEILQQQLSASEEEVMKMKDELQAKEEQMMLLKTESSEQSDLRHQEIQSLKEQVECLSSSLKNAEENLQSKEHMFAQQQQENKDIFQLQLVSVNAELNHYKETQAADLRLKEAVQVATLSEKEALVQEKEVLMARILQAEKNQKALEKQLEAMVFENERLAQAKQAIKKENEISHKLESVLQQELETIRTEKEKLLKEKAEVQQQLSAKSEAAEHYKAQMEKAVNHYNGKKQLLQESQEETVELKHSLEVKEREVKATTMEIRLLKLDLDKAQTNEKALLNRVASLEAQLAFADRNLRIQNKIHEGSATESGYLDVRSAYSSVHTRAQVKRSMSDDSLDHSSLEDSLTTTRKLTGPDESSTPLVRSSERLAAKRCGLQTESLETLYFTPINTRQVNRTSTEHKLELDSARKNPTSSVKRRRTTQKTPGGSEHDDTFYSLASARSQPNLSSANTAQPMSIGLFDTPASDQFISLPGYRRSTVRSQTTSTLYAGEENEPDGAPEDWMRIAELQARNKACLPHLKSSYPVESDTGRGSTFLFTDEELRMGDPSDTIRRASMMPGQMQDSLASHRHSLMVGQTGAAASTRSHRLSLMPGQLPSKTVSSSQLRSPKGTKRSSSSLSVHQTSPEKRMRASCFPRPLTPKNRNVISGPSSSQIQGRALSPADRRQSMMFTIDNTPKNNNYLKKGLNKLRGSARKSPGKSVKKLPAQTSVPSGAAVVRAGRVGSSKSPQVTTKGQKATSRSAKSPGLTASARKNRGVVNGEHLAGFPKR</sequence>
<dbReference type="Proteomes" id="UP000694568">
    <property type="component" value="Unplaced"/>
</dbReference>
<dbReference type="GO" id="GO:0000132">
    <property type="term" value="P:establishment of mitotic spindle orientation"/>
    <property type="evidence" value="ECO:0007669"/>
    <property type="project" value="TreeGrafter"/>
</dbReference>
<feature type="region of interest" description="Disordered" evidence="6">
    <location>
        <begin position="1730"/>
        <end position="1769"/>
    </location>
</feature>
<evidence type="ECO:0000313" key="8">
    <source>
        <dbReference type="Ensembl" id="ENSSLUP00000014884.1"/>
    </source>
</evidence>
<dbReference type="Ensembl" id="ENSSLUT00000015365.1">
    <property type="protein sequence ID" value="ENSSLUP00000014884.1"/>
    <property type="gene ID" value="ENSSLUG00000006942.1"/>
</dbReference>
<dbReference type="Pfam" id="PF21670">
    <property type="entry name" value="HOOK_N_NuMA"/>
    <property type="match status" value="1"/>
</dbReference>
<feature type="coiled-coil region" evidence="5">
    <location>
        <begin position="422"/>
        <end position="1415"/>
    </location>
</feature>
<keyword evidence="2" id="KW-0963">Cytoplasm</keyword>
<feature type="compositionally biased region" description="Basic and acidic residues" evidence="6">
    <location>
        <begin position="1666"/>
        <end position="1677"/>
    </location>
</feature>
<comment type="subcellular location">
    <subcellularLocation>
        <location evidence="1">Cytoplasm</location>
    </subcellularLocation>
</comment>
<evidence type="ECO:0000256" key="5">
    <source>
        <dbReference type="SAM" id="Coils"/>
    </source>
</evidence>
<dbReference type="GO" id="GO:0005876">
    <property type="term" value="C:spindle microtubule"/>
    <property type="evidence" value="ECO:0007669"/>
    <property type="project" value="TreeGrafter"/>
</dbReference>
<dbReference type="PANTHER" id="PTHR18902">
    <property type="entry name" value="NUCLEAR MITOTIC APPARATUS PROTEIN 1-RELATED"/>
    <property type="match status" value="1"/>
</dbReference>
<dbReference type="GO" id="GO:0008017">
    <property type="term" value="F:microtubule binding"/>
    <property type="evidence" value="ECO:0007669"/>
    <property type="project" value="TreeGrafter"/>
</dbReference>
<evidence type="ECO:0000256" key="4">
    <source>
        <dbReference type="ARBA" id="ARBA00023054"/>
    </source>
</evidence>
<name>A0A8C9XRZ0_SANLU</name>
<reference evidence="8" key="2">
    <citation type="submission" date="2025-09" db="UniProtKB">
        <authorList>
            <consortium name="Ensembl"/>
        </authorList>
    </citation>
    <scope>IDENTIFICATION</scope>
</reference>
<reference evidence="8" key="1">
    <citation type="submission" date="2025-08" db="UniProtKB">
        <authorList>
            <consortium name="Ensembl"/>
        </authorList>
    </citation>
    <scope>IDENTIFICATION</scope>
</reference>
<dbReference type="InterPro" id="IPR051841">
    <property type="entry name" value="MT-Golgi_org_protein"/>
</dbReference>
<keyword evidence="3" id="KW-0597">Phosphoprotein</keyword>
<keyword evidence="9" id="KW-1185">Reference proteome</keyword>
<evidence type="ECO:0000256" key="3">
    <source>
        <dbReference type="ARBA" id="ARBA00022553"/>
    </source>
</evidence>
<feature type="compositionally biased region" description="Polar residues" evidence="6">
    <location>
        <begin position="1977"/>
        <end position="1991"/>
    </location>
</feature>
<feature type="compositionally biased region" description="Polar residues" evidence="6">
    <location>
        <begin position="1949"/>
        <end position="1959"/>
    </location>
</feature>
<feature type="compositionally biased region" description="Basic and acidic residues" evidence="6">
    <location>
        <begin position="1733"/>
        <end position="1744"/>
    </location>
</feature>
<feature type="coiled-coil region" evidence="5">
    <location>
        <begin position="1456"/>
        <end position="1630"/>
    </location>
</feature>
<feature type="region of interest" description="Disordered" evidence="6">
    <location>
        <begin position="1662"/>
        <end position="1699"/>
    </location>
</feature>
<dbReference type="GO" id="GO:0005813">
    <property type="term" value="C:centrosome"/>
    <property type="evidence" value="ECO:0007669"/>
    <property type="project" value="TreeGrafter"/>
</dbReference>
<protein>
    <recommendedName>
        <fullName evidence="7">Nuclear mitotic apparatus protein 1 N-terminal hook domain-containing protein</fullName>
    </recommendedName>
</protein>
<feature type="domain" description="Nuclear mitotic apparatus protein 1 N-terminal hook" evidence="7">
    <location>
        <begin position="5"/>
        <end position="152"/>
    </location>
</feature>
<dbReference type="GO" id="GO:0000922">
    <property type="term" value="C:spindle pole"/>
    <property type="evidence" value="ECO:0007669"/>
    <property type="project" value="TreeGrafter"/>
</dbReference>
<gene>
    <name evidence="8" type="primary">numa1</name>
</gene>
<dbReference type="RefSeq" id="XP_031149108.1">
    <property type="nucleotide sequence ID" value="XM_031293248.2"/>
</dbReference>
<evidence type="ECO:0000256" key="1">
    <source>
        <dbReference type="ARBA" id="ARBA00004496"/>
    </source>
</evidence>
<feature type="compositionally biased region" description="Basic residues" evidence="6">
    <location>
        <begin position="2026"/>
        <end position="2038"/>
    </location>
</feature>
<evidence type="ECO:0000313" key="9">
    <source>
        <dbReference type="Proteomes" id="UP000694568"/>
    </source>
</evidence>
<keyword evidence="4 5" id="KW-0175">Coiled coil</keyword>
<feature type="compositionally biased region" description="Polar residues" evidence="6">
    <location>
        <begin position="1932"/>
        <end position="1942"/>
    </location>
</feature>
<feature type="coiled-coil region" evidence="5">
    <location>
        <begin position="221"/>
        <end position="322"/>
    </location>
</feature>
<dbReference type="PANTHER" id="PTHR18902:SF24">
    <property type="entry name" value="NUCLEAR MITOTIC APPARATUS PROTEIN 1"/>
    <property type="match status" value="1"/>
</dbReference>